<dbReference type="OrthoDB" id="4748970at2759"/>
<dbReference type="PANTHER" id="PTHR46179:SF13">
    <property type="entry name" value="C2H2-TYPE DOMAIN-CONTAINING PROTEIN"/>
    <property type="match status" value="1"/>
</dbReference>
<feature type="domain" description="C2H2-type" evidence="10">
    <location>
        <begin position="293"/>
        <end position="320"/>
    </location>
</feature>
<keyword evidence="7" id="KW-0539">Nucleus</keyword>
<comment type="subcellular location">
    <subcellularLocation>
        <location evidence="1">Nucleus</location>
    </subcellularLocation>
</comment>
<comment type="caution">
    <text evidence="11">The sequence shown here is derived from an EMBL/GenBank/DDBJ whole genome shotgun (WGS) entry which is preliminary data.</text>
</comment>
<evidence type="ECO:0000256" key="3">
    <source>
        <dbReference type="ARBA" id="ARBA00022771"/>
    </source>
</evidence>
<dbReference type="PROSITE" id="PS50157">
    <property type="entry name" value="ZINC_FINGER_C2H2_2"/>
    <property type="match status" value="3"/>
</dbReference>
<dbReference type="SUPFAM" id="SSF57667">
    <property type="entry name" value="beta-beta-alpha zinc fingers"/>
    <property type="match status" value="2"/>
</dbReference>
<proteinExistence type="predicted"/>
<feature type="compositionally biased region" description="Low complexity" evidence="9">
    <location>
        <begin position="333"/>
        <end position="349"/>
    </location>
</feature>
<feature type="domain" description="C2H2-type" evidence="10">
    <location>
        <begin position="233"/>
        <end position="262"/>
    </location>
</feature>
<keyword evidence="4" id="KW-0862">Zinc</keyword>
<dbReference type="GO" id="GO:0005634">
    <property type="term" value="C:nucleus"/>
    <property type="evidence" value="ECO:0007669"/>
    <property type="project" value="UniProtKB-SubCell"/>
</dbReference>
<dbReference type="Gene3D" id="3.30.160.60">
    <property type="entry name" value="Classic Zinc Finger"/>
    <property type="match status" value="3"/>
</dbReference>
<dbReference type="InterPro" id="IPR036236">
    <property type="entry name" value="Znf_C2H2_sf"/>
</dbReference>
<feature type="region of interest" description="Disordered" evidence="9">
    <location>
        <begin position="312"/>
        <end position="408"/>
    </location>
</feature>
<name>A0A553N9K9_TIGCA</name>
<sequence length="544" mass="59721">MAYQGYTVTGCPLQAMANLTNNLSSTSLNDQPSVMSTHTPPTYSEVQVTIKHKYMVPGEHSNLDTPSQTRERAPILTPSPCSSDSNVGPHPSVHQMHYPPNMNYVTNPSYAVAHTQMTPNYAYYGQANQGVTRASYEGYGVQTTNNPRFGYYPYYPQFAPASPGPPPPPTHPYVPTVAMNAYQGHVNPNIGPYPQQNPVQNEDREVPRQQVKGKSRPYKQARLLKGLRVKKIHYCPLMECRKTYFKSSHLKAHVRGHNGDRPFKCKYPPCMKTFTRSDELTRHLRTHTGEKRFHCPKCGKGFIRSDHLGKHVKIHDKPPKEPGVLAKRRGVKGAKAVPGVKGAKGGKVNPPAPPPPPPPPPPLDLNENVVSSTSQDSGSHSPPNSVSPQKALNTSGGINGNPSSSSMLNSMEEKENFISGSVNVDYRNQFQPQPLTDNNTHQRGAHYLAPLNPQWQQASSAFHNVAPTQIQGATSTGYCDFAYSSPSPTASNCSSSSSLTHYGPFDHGCDFENNVNGSNNTAMLYHKYYEHVPAIQAWSRGGAT</sequence>
<keyword evidence="5" id="KW-0805">Transcription regulation</keyword>
<dbReference type="EMBL" id="VCGU01000459">
    <property type="protein sequence ID" value="TRY62134.1"/>
    <property type="molecule type" value="Genomic_DNA"/>
</dbReference>
<keyword evidence="12" id="KW-1185">Reference proteome</keyword>
<dbReference type="PANTHER" id="PTHR46179">
    <property type="entry name" value="ZINC FINGER PROTEIN"/>
    <property type="match status" value="1"/>
</dbReference>
<gene>
    <name evidence="11" type="ORF">TCAL_06252</name>
</gene>
<feature type="compositionally biased region" description="Polar residues" evidence="9">
    <location>
        <begin position="368"/>
        <end position="392"/>
    </location>
</feature>
<organism evidence="11 12">
    <name type="scientific">Tigriopus californicus</name>
    <name type="common">Marine copepod</name>
    <dbReference type="NCBI Taxonomy" id="6832"/>
    <lineage>
        <taxon>Eukaryota</taxon>
        <taxon>Metazoa</taxon>
        <taxon>Ecdysozoa</taxon>
        <taxon>Arthropoda</taxon>
        <taxon>Crustacea</taxon>
        <taxon>Multicrustacea</taxon>
        <taxon>Hexanauplia</taxon>
        <taxon>Copepoda</taxon>
        <taxon>Harpacticoida</taxon>
        <taxon>Harpacticidae</taxon>
        <taxon>Tigriopus</taxon>
    </lineage>
</organism>
<keyword evidence="2" id="KW-0479">Metal-binding</keyword>
<protein>
    <recommendedName>
        <fullName evidence="10">C2H2-type domain-containing protein</fullName>
    </recommendedName>
</protein>
<dbReference type="GO" id="GO:0006357">
    <property type="term" value="P:regulation of transcription by RNA polymerase II"/>
    <property type="evidence" value="ECO:0007669"/>
    <property type="project" value="TreeGrafter"/>
</dbReference>
<dbReference type="FunFam" id="3.30.160.60:FF:000007">
    <property type="entry name" value="Basic krueppel-like factor 3"/>
    <property type="match status" value="1"/>
</dbReference>
<feature type="compositionally biased region" description="Pro residues" evidence="9">
    <location>
        <begin position="350"/>
        <end position="363"/>
    </location>
</feature>
<evidence type="ECO:0000256" key="4">
    <source>
        <dbReference type="ARBA" id="ARBA00022833"/>
    </source>
</evidence>
<keyword evidence="3 8" id="KW-0863">Zinc-finger</keyword>
<dbReference type="Proteomes" id="UP000318571">
    <property type="component" value="Chromosome 8"/>
</dbReference>
<accession>A0A553N9K9</accession>
<dbReference type="GO" id="GO:0008270">
    <property type="term" value="F:zinc ion binding"/>
    <property type="evidence" value="ECO:0007669"/>
    <property type="project" value="UniProtKB-KW"/>
</dbReference>
<dbReference type="STRING" id="6832.A0A553N9K9"/>
<feature type="compositionally biased region" description="Low complexity" evidence="9">
    <location>
        <begin position="393"/>
        <end position="406"/>
    </location>
</feature>
<dbReference type="PROSITE" id="PS00028">
    <property type="entry name" value="ZINC_FINGER_C2H2_1"/>
    <property type="match status" value="3"/>
</dbReference>
<feature type="region of interest" description="Disordered" evidence="9">
    <location>
        <begin position="189"/>
        <end position="217"/>
    </location>
</feature>
<feature type="domain" description="C2H2-type" evidence="10">
    <location>
        <begin position="263"/>
        <end position="292"/>
    </location>
</feature>
<dbReference type="InterPro" id="IPR013087">
    <property type="entry name" value="Znf_C2H2_type"/>
</dbReference>
<keyword evidence="6" id="KW-0804">Transcription</keyword>
<evidence type="ECO:0000256" key="8">
    <source>
        <dbReference type="PROSITE-ProRule" id="PRU00042"/>
    </source>
</evidence>
<evidence type="ECO:0000256" key="7">
    <source>
        <dbReference type="ARBA" id="ARBA00023242"/>
    </source>
</evidence>
<reference evidence="11 12" key="1">
    <citation type="journal article" date="2018" name="Nat. Ecol. Evol.">
        <title>Genomic signatures of mitonuclear coevolution across populations of Tigriopus californicus.</title>
        <authorList>
            <person name="Barreto F.S."/>
            <person name="Watson E.T."/>
            <person name="Lima T.G."/>
            <person name="Willett C.S."/>
            <person name="Edmands S."/>
            <person name="Li W."/>
            <person name="Burton R.S."/>
        </authorList>
    </citation>
    <scope>NUCLEOTIDE SEQUENCE [LARGE SCALE GENOMIC DNA]</scope>
    <source>
        <strain evidence="11 12">San Diego</strain>
    </source>
</reference>
<dbReference type="SMART" id="SM00355">
    <property type="entry name" value="ZnF_C2H2"/>
    <property type="match status" value="3"/>
</dbReference>
<dbReference type="AlphaFoldDB" id="A0A553N9K9"/>
<evidence type="ECO:0000256" key="2">
    <source>
        <dbReference type="ARBA" id="ARBA00022723"/>
    </source>
</evidence>
<evidence type="ECO:0000313" key="11">
    <source>
        <dbReference type="EMBL" id="TRY62134.1"/>
    </source>
</evidence>
<evidence type="ECO:0000313" key="12">
    <source>
        <dbReference type="Proteomes" id="UP000318571"/>
    </source>
</evidence>
<dbReference type="InterPro" id="IPR051061">
    <property type="entry name" value="Zinc_finger_trans_reg"/>
</dbReference>
<evidence type="ECO:0000256" key="5">
    <source>
        <dbReference type="ARBA" id="ARBA00023015"/>
    </source>
</evidence>
<dbReference type="Pfam" id="PF00096">
    <property type="entry name" value="zf-C2H2"/>
    <property type="match status" value="2"/>
</dbReference>
<evidence type="ECO:0000256" key="6">
    <source>
        <dbReference type="ARBA" id="ARBA00023163"/>
    </source>
</evidence>
<evidence type="ECO:0000256" key="1">
    <source>
        <dbReference type="ARBA" id="ARBA00004123"/>
    </source>
</evidence>
<evidence type="ECO:0000256" key="9">
    <source>
        <dbReference type="SAM" id="MobiDB-lite"/>
    </source>
</evidence>
<evidence type="ECO:0000259" key="10">
    <source>
        <dbReference type="PROSITE" id="PS50157"/>
    </source>
</evidence>